<comment type="caution">
    <text evidence="2">The sequence shown here is derived from an EMBL/GenBank/DDBJ whole genome shotgun (WGS) entry which is preliminary data.</text>
</comment>
<evidence type="ECO:0000313" key="2">
    <source>
        <dbReference type="EMBL" id="KAK7682184.1"/>
    </source>
</evidence>
<feature type="region of interest" description="Disordered" evidence="1">
    <location>
        <begin position="42"/>
        <end position="254"/>
    </location>
</feature>
<reference evidence="2 3" key="1">
    <citation type="submission" date="2022-09" db="EMBL/GenBank/DDBJ databases">
        <authorList>
            <person name="Palmer J.M."/>
        </authorList>
    </citation>
    <scope>NUCLEOTIDE SEQUENCE [LARGE SCALE GENOMIC DNA]</scope>
    <source>
        <strain evidence="2 3">DSM 7382</strain>
    </source>
</reference>
<gene>
    <name evidence="2" type="ORF">QCA50_014771</name>
</gene>
<feature type="region of interest" description="Disordered" evidence="1">
    <location>
        <begin position="1"/>
        <end position="21"/>
    </location>
</feature>
<organism evidence="2 3">
    <name type="scientific">Cerrena zonata</name>
    <dbReference type="NCBI Taxonomy" id="2478898"/>
    <lineage>
        <taxon>Eukaryota</taxon>
        <taxon>Fungi</taxon>
        <taxon>Dikarya</taxon>
        <taxon>Basidiomycota</taxon>
        <taxon>Agaricomycotina</taxon>
        <taxon>Agaricomycetes</taxon>
        <taxon>Polyporales</taxon>
        <taxon>Cerrenaceae</taxon>
        <taxon>Cerrena</taxon>
    </lineage>
</organism>
<proteinExistence type="predicted"/>
<feature type="compositionally biased region" description="Polar residues" evidence="1">
    <location>
        <begin position="153"/>
        <end position="164"/>
    </location>
</feature>
<dbReference type="AlphaFoldDB" id="A0AAW0FRI9"/>
<evidence type="ECO:0000256" key="1">
    <source>
        <dbReference type="SAM" id="MobiDB-lite"/>
    </source>
</evidence>
<sequence length="280" mass="29596">MAPKKAKSTRPPPVEEDDPAVITAVRDLRSRSSALGIGTVYLRDHDKPKEMTRRVSVITPTASSSIPPDAGPSKPVRSPRASSDRPSKPGEPLVNPSGDQNPNLMGVLALPYRQSRPRSGPPASSVRAGTTIAATQRPPSGGERAPATPPLQPQHSSIPQASSSRVDRSPHHTFNLSLAAAAAAPVRNSPQHVHASSSPTPQANSQSFTEASAQLQQPPALLPPFQVQRTLSAPQSRSFPVSPGSSPPHPTGPAHLQDWVNWTLRAAALCQAITELEKKL</sequence>
<keyword evidence="3" id="KW-1185">Reference proteome</keyword>
<protein>
    <submittedName>
        <fullName evidence="2">Uncharacterized protein</fullName>
    </submittedName>
</protein>
<feature type="compositionally biased region" description="Basic and acidic residues" evidence="1">
    <location>
        <begin position="42"/>
        <end position="53"/>
    </location>
</feature>
<dbReference type="EMBL" id="JASBNA010000037">
    <property type="protein sequence ID" value="KAK7682184.1"/>
    <property type="molecule type" value="Genomic_DNA"/>
</dbReference>
<dbReference type="Proteomes" id="UP001385951">
    <property type="component" value="Unassembled WGS sequence"/>
</dbReference>
<accession>A0AAW0FRI9</accession>
<evidence type="ECO:0000313" key="3">
    <source>
        <dbReference type="Proteomes" id="UP001385951"/>
    </source>
</evidence>
<name>A0AAW0FRI9_9APHY</name>
<feature type="compositionally biased region" description="Polar residues" evidence="1">
    <location>
        <begin position="188"/>
        <end position="210"/>
    </location>
</feature>